<keyword evidence="1" id="KW-0614">Plasmid</keyword>
<dbReference type="HOGENOM" id="CLU_1793291_0_0_3"/>
<reference evidence="2" key="1">
    <citation type="journal article" date="2011" name="MBio">
        <title>Novel metabolic attributes of the genus Cyanothece, comprising a group of unicellular nitrogen-fixing Cyanobacteria.</title>
        <authorList>
            <person name="Bandyopadhyay A."/>
            <person name="Elvitigala T."/>
            <person name="Welsh E."/>
            <person name="Stockel J."/>
            <person name="Liberton M."/>
            <person name="Min H."/>
            <person name="Sherman L.A."/>
            <person name="Pakrasi H.B."/>
        </authorList>
    </citation>
    <scope>NUCLEOTIDE SEQUENCE [LARGE SCALE GENOMIC DNA]</scope>
    <source>
        <strain evidence="2">PCC 7424</strain>
        <plasmid evidence="2">pP742401</plasmid>
    </source>
</reference>
<dbReference type="EMBL" id="CP001292">
    <property type="protein sequence ID" value="ACK73702.1"/>
    <property type="molecule type" value="Genomic_DNA"/>
</dbReference>
<dbReference type="AlphaFoldDB" id="B7KLN0"/>
<organism evidence="1 2">
    <name type="scientific">Gloeothece citriformis (strain PCC 7424)</name>
    <name type="common">Cyanothece sp. (strain PCC 7424)</name>
    <dbReference type="NCBI Taxonomy" id="65393"/>
    <lineage>
        <taxon>Bacteria</taxon>
        <taxon>Bacillati</taxon>
        <taxon>Cyanobacteriota</taxon>
        <taxon>Cyanophyceae</taxon>
        <taxon>Oscillatoriophycideae</taxon>
        <taxon>Chroococcales</taxon>
        <taxon>Aphanothecaceae</taxon>
        <taxon>Gloeothece</taxon>
        <taxon>Gloeothece citriformis</taxon>
    </lineage>
</organism>
<keyword evidence="2" id="KW-1185">Reference proteome</keyword>
<accession>B7KLN0</accession>
<dbReference type="KEGG" id="cyc:PCC7424_5626"/>
<sequence length="144" mass="16425">MKAPKMTTKMNTNLTSLSIKIFRVSLSISEYLGAKLFDKDNSLSAFVRLITRIRVKIKTLTVYCFQALTNSRGDTTVLDLTTKMVKPLLHKNSVDSKELLSLPPETYIYQGLQRLYPIATRLSLSISISRPCLYCILIFKRSRD</sequence>
<geneLocation type="plasmid" evidence="1 2">
    <name>pP742401</name>
</geneLocation>
<name>B7KLN0_GLOC7</name>
<dbReference type="Proteomes" id="UP000002384">
    <property type="component" value="Plasmid pP742401"/>
</dbReference>
<evidence type="ECO:0000313" key="2">
    <source>
        <dbReference type="Proteomes" id="UP000002384"/>
    </source>
</evidence>
<protein>
    <submittedName>
        <fullName evidence="1">Uncharacterized protein</fullName>
    </submittedName>
</protein>
<evidence type="ECO:0000313" key="1">
    <source>
        <dbReference type="EMBL" id="ACK73702.1"/>
    </source>
</evidence>
<gene>
    <name evidence="1" type="ordered locus">PCC7424_5626</name>
</gene>
<proteinExistence type="predicted"/>